<sequence>MDSCTTAATMPDQVNYTLRLQENGAFYYRPQQALIDSNEYFWKRSPEDYCQ</sequence>
<gene>
    <name evidence="1" type="ORF">OVA965_LOCUS45254</name>
    <name evidence="2" type="ORF">TMI583_LOCUS48596</name>
</gene>
<organism evidence="2 3">
    <name type="scientific">Didymodactylos carnosus</name>
    <dbReference type="NCBI Taxonomy" id="1234261"/>
    <lineage>
        <taxon>Eukaryota</taxon>
        <taxon>Metazoa</taxon>
        <taxon>Spiralia</taxon>
        <taxon>Gnathifera</taxon>
        <taxon>Rotifera</taxon>
        <taxon>Eurotatoria</taxon>
        <taxon>Bdelloidea</taxon>
        <taxon>Philodinida</taxon>
        <taxon>Philodinidae</taxon>
        <taxon>Didymodactylos</taxon>
    </lineage>
</organism>
<evidence type="ECO:0000313" key="1">
    <source>
        <dbReference type="EMBL" id="CAF1660368.1"/>
    </source>
</evidence>
<comment type="caution">
    <text evidence="2">The sequence shown here is derived from an EMBL/GenBank/DDBJ whole genome shotgun (WGS) entry which is preliminary data.</text>
</comment>
<protein>
    <submittedName>
        <fullName evidence="2">Uncharacterized protein</fullName>
    </submittedName>
</protein>
<dbReference type="Proteomes" id="UP000677228">
    <property type="component" value="Unassembled WGS sequence"/>
</dbReference>
<name>A0A8S2XUM9_9BILA</name>
<accession>A0A8S2XUM9</accession>
<evidence type="ECO:0000313" key="2">
    <source>
        <dbReference type="EMBL" id="CAF4517921.1"/>
    </source>
</evidence>
<dbReference type="EMBL" id="CAJNOK010069905">
    <property type="protein sequence ID" value="CAF1660368.1"/>
    <property type="molecule type" value="Genomic_DNA"/>
</dbReference>
<dbReference type="Proteomes" id="UP000682733">
    <property type="component" value="Unassembled WGS sequence"/>
</dbReference>
<dbReference type="EMBL" id="CAJOBA010100375">
    <property type="protein sequence ID" value="CAF4517921.1"/>
    <property type="molecule type" value="Genomic_DNA"/>
</dbReference>
<proteinExistence type="predicted"/>
<reference evidence="2" key="1">
    <citation type="submission" date="2021-02" db="EMBL/GenBank/DDBJ databases">
        <authorList>
            <person name="Nowell W R."/>
        </authorList>
    </citation>
    <scope>NUCLEOTIDE SEQUENCE</scope>
</reference>
<evidence type="ECO:0000313" key="3">
    <source>
        <dbReference type="Proteomes" id="UP000682733"/>
    </source>
</evidence>
<dbReference type="AlphaFoldDB" id="A0A8S2XUM9"/>
<feature type="non-terminal residue" evidence="2">
    <location>
        <position position="1"/>
    </location>
</feature>